<name>A0ACB8BAP4_9AGAM</name>
<evidence type="ECO:0000313" key="1">
    <source>
        <dbReference type="EMBL" id="KAH7922293.1"/>
    </source>
</evidence>
<dbReference type="Proteomes" id="UP000790709">
    <property type="component" value="Unassembled WGS sequence"/>
</dbReference>
<reference evidence="1" key="1">
    <citation type="journal article" date="2021" name="New Phytol.">
        <title>Evolutionary innovations through gain and loss of genes in the ectomycorrhizal Boletales.</title>
        <authorList>
            <person name="Wu G."/>
            <person name="Miyauchi S."/>
            <person name="Morin E."/>
            <person name="Kuo A."/>
            <person name="Drula E."/>
            <person name="Varga T."/>
            <person name="Kohler A."/>
            <person name="Feng B."/>
            <person name="Cao Y."/>
            <person name="Lipzen A."/>
            <person name="Daum C."/>
            <person name="Hundley H."/>
            <person name="Pangilinan J."/>
            <person name="Johnson J."/>
            <person name="Barry K."/>
            <person name="LaButti K."/>
            <person name="Ng V."/>
            <person name="Ahrendt S."/>
            <person name="Min B."/>
            <person name="Choi I.G."/>
            <person name="Park H."/>
            <person name="Plett J.M."/>
            <person name="Magnuson J."/>
            <person name="Spatafora J.W."/>
            <person name="Nagy L.G."/>
            <person name="Henrissat B."/>
            <person name="Grigoriev I.V."/>
            <person name="Yang Z.L."/>
            <person name="Xu J."/>
            <person name="Martin F.M."/>
        </authorList>
    </citation>
    <scope>NUCLEOTIDE SEQUENCE</scope>
    <source>
        <strain evidence="1">KUC20120723A-06</strain>
    </source>
</reference>
<keyword evidence="2" id="KW-1185">Reference proteome</keyword>
<proteinExistence type="predicted"/>
<sequence>MPDKRARVALVTGAAQGIGRAIALRLADDGLDVAIAGLPARTPELGALAEEIRIKGRRALPLIADVTVEEQVNEMVQQAASQLGGLDVLVANAGRNVIGSLIDLPLSKLDDLFNVNMKGTLLCYRAAGKFMIEQGRGGRIIGACSIAGKKGNMALNGAYCASKAAVRSLTQTLACELGKYGITVNAYAPGPIDTELMRTATDEAARQHGISDGATLMKQFMAQAPLSRVGTPEDVVGLVSFLASSDSSYMTGQTLTIDGGLTMD</sequence>
<comment type="caution">
    <text evidence="1">The sequence shown here is derived from an EMBL/GenBank/DDBJ whole genome shotgun (WGS) entry which is preliminary data.</text>
</comment>
<organism evidence="1 2">
    <name type="scientific">Leucogyrophana mollusca</name>
    <dbReference type="NCBI Taxonomy" id="85980"/>
    <lineage>
        <taxon>Eukaryota</taxon>
        <taxon>Fungi</taxon>
        <taxon>Dikarya</taxon>
        <taxon>Basidiomycota</taxon>
        <taxon>Agaricomycotina</taxon>
        <taxon>Agaricomycetes</taxon>
        <taxon>Agaricomycetidae</taxon>
        <taxon>Boletales</taxon>
        <taxon>Boletales incertae sedis</taxon>
        <taxon>Leucogyrophana</taxon>
    </lineage>
</organism>
<protein>
    <submittedName>
        <fullName evidence="1">NAD(P)-binding protein</fullName>
    </submittedName>
</protein>
<dbReference type="EMBL" id="MU266490">
    <property type="protein sequence ID" value="KAH7922293.1"/>
    <property type="molecule type" value="Genomic_DNA"/>
</dbReference>
<gene>
    <name evidence="1" type="ORF">BV22DRAFT_666936</name>
</gene>
<accession>A0ACB8BAP4</accession>
<evidence type="ECO:0000313" key="2">
    <source>
        <dbReference type="Proteomes" id="UP000790709"/>
    </source>
</evidence>